<reference evidence="3" key="1">
    <citation type="journal article" date="2019" name="Gigascience">
        <title>De novo genome assembly of the endangered Acer yangbiense, a plant species with extremely small populations endemic to Yunnan Province, China.</title>
        <authorList>
            <person name="Yang J."/>
            <person name="Wariss H.M."/>
            <person name="Tao L."/>
            <person name="Zhang R."/>
            <person name="Yun Q."/>
            <person name="Hollingsworth P."/>
            <person name="Dao Z."/>
            <person name="Luo G."/>
            <person name="Guo H."/>
            <person name="Ma Y."/>
            <person name="Sun W."/>
        </authorList>
    </citation>
    <scope>NUCLEOTIDE SEQUENCE [LARGE SCALE GENOMIC DNA]</scope>
    <source>
        <strain evidence="3">cv. Malutang</strain>
    </source>
</reference>
<name>A0A5C7GVQ6_9ROSI</name>
<accession>A0A5C7GVQ6</accession>
<gene>
    <name evidence="2" type="ORF">EZV62_024673</name>
</gene>
<dbReference type="AlphaFoldDB" id="A0A5C7GVQ6"/>
<comment type="caution">
    <text evidence="2">The sequence shown here is derived from an EMBL/GenBank/DDBJ whole genome shotgun (WGS) entry which is preliminary data.</text>
</comment>
<proteinExistence type="predicted"/>
<dbReference type="OrthoDB" id="1422271at2759"/>
<dbReference type="Proteomes" id="UP000323000">
    <property type="component" value="Chromosome 12"/>
</dbReference>
<evidence type="ECO:0000259" key="1">
    <source>
        <dbReference type="Pfam" id="PF07727"/>
    </source>
</evidence>
<feature type="domain" description="Reverse transcriptase Ty1/copia-type" evidence="1">
    <location>
        <begin position="12"/>
        <end position="65"/>
    </location>
</feature>
<sequence length="170" mass="19428">MGDRFSSILRNDELMFIEFKNSMKHKFDMMDLGKMRYFLGLGVLQRSIGVFINQKKYALKVLQRYMENPTELHLSFGIFYRKGGDDELGVYIDSDYTGDLEDRKSTSEAEFAAALCACQAVWLKRVLGKLGQNQGNTQELLADVMTKPLKLDVLLKLQGQLGVYSEIHIN</sequence>
<evidence type="ECO:0000313" key="2">
    <source>
        <dbReference type="EMBL" id="TXG48798.1"/>
    </source>
</evidence>
<dbReference type="InterPro" id="IPR013103">
    <property type="entry name" value="RVT_2"/>
</dbReference>
<protein>
    <recommendedName>
        <fullName evidence="1">Reverse transcriptase Ty1/copia-type domain-containing protein</fullName>
    </recommendedName>
</protein>
<keyword evidence="3" id="KW-1185">Reference proteome</keyword>
<dbReference type="Pfam" id="PF07727">
    <property type="entry name" value="RVT_2"/>
    <property type="match status" value="1"/>
</dbReference>
<dbReference type="EMBL" id="VAHF01000012">
    <property type="protein sequence ID" value="TXG48798.1"/>
    <property type="molecule type" value="Genomic_DNA"/>
</dbReference>
<organism evidence="2 3">
    <name type="scientific">Acer yangbiense</name>
    <dbReference type="NCBI Taxonomy" id="1000413"/>
    <lineage>
        <taxon>Eukaryota</taxon>
        <taxon>Viridiplantae</taxon>
        <taxon>Streptophyta</taxon>
        <taxon>Embryophyta</taxon>
        <taxon>Tracheophyta</taxon>
        <taxon>Spermatophyta</taxon>
        <taxon>Magnoliopsida</taxon>
        <taxon>eudicotyledons</taxon>
        <taxon>Gunneridae</taxon>
        <taxon>Pentapetalae</taxon>
        <taxon>rosids</taxon>
        <taxon>malvids</taxon>
        <taxon>Sapindales</taxon>
        <taxon>Sapindaceae</taxon>
        <taxon>Hippocastanoideae</taxon>
        <taxon>Acereae</taxon>
        <taxon>Acer</taxon>
    </lineage>
</organism>
<evidence type="ECO:0000313" key="3">
    <source>
        <dbReference type="Proteomes" id="UP000323000"/>
    </source>
</evidence>